<proteinExistence type="predicted"/>
<dbReference type="EMBL" id="MH449680">
    <property type="protein sequence ID" value="AXL04986.1"/>
    <property type="molecule type" value="Genomic_DNA"/>
</dbReference>
<accession>A0A346ACM4</accession>
<sequence>MKKYSVYNRLILQFPIFFFLAILSILYLNIYYDVAISNVSDSVERVGTLVNLHDHRIYIQELEYLSNNEVSYELNNDFGIAFIYHLIYEKTQISSVIDIYVFSLIFNLMVLWLAFFYYNKVCSRHKLPDLACLVFFLNFSFVYFIQLVNKDMLTIFILIYTLYFGIKRHYINILLIIPIAFLVRQQLALCLFTFLFLINVKNTLFWVIISYIITSLAAGHISANLQLISAESMGSGFSSFLMMLNSEYYIGNLLLNPVRVIQYFLSVPQSLIYVFSDEGLDLAAGLRALTLPLEILSFLFFFRSLFNIKVTLNSELKVYFLLTYSFFICWLLNPTINARYLMLILPIMVLGYFYQSEIVKKNDK</sequence>
<protein>
    <submittedName>
        <fullName evidence="2">O antigen polymerase</fullName>
    </submittedName>
</protein>
<evidence type="ECO:0000313" key="2">
    <source>
        <dbReference type="EMBL" id="AXL04986.1"/>
    </source>
</evidence>
<organism evidence="2">
    <name type="scientific">Aeromonas hydrophila</name>
    <dbReference type="NCBI Taxonomy" id="644"/>
    <lineage>
        <taxon>Bacteria</taxon>
        <taxon>Pseudomonadati</taxon>
        <taxon>Pseudomonadota</taxon>
        <taxon>Gammaproteobacteria</taxon>
        <taxon>Aeromonadales</taxon>
        <taxon>Aeromonadaceae</taxon>
        <taxon>Aeromonas</taxon>
    </lineage>
</organism>
<evidence type="ECO:0000256" key="1">
    <source>
        <dbReference type="SAM" id="Phobius"/>
    </source>
</evidence>
<feature type="transmembrane region" description="Helical" evidence="1">
    <location>
        <begin position="173"/>
        <end position="198"/>
    </location>
</feature>
<keyword evidence="1" id="KW-1133">Transmembrane helix</keyword>
<feature type="transmembrane region" description="Helical" evidence="1">
    <location>
        <begin position="285"/>
        <end position="306"/>
    </location>
</feature>
<keyword evidence="1" id="KW-0472">Membrane</keyword>
<feature type="transmembrane region" description="Helical" evidence="1">
    <location>
        <begin position="127"/>
        <end position="145"/>
    </location>
</feature>
<name>A0A346ACM4_AERHY</name>
<feature type="transmembrane region" description="Helical" evidence="1">
    <location>
        <begin position="318"/>
        <end position="333"/>
    </location>
</feature>
<feature type="transmembrane region" description="Helical" evidence="1">
    <location>
        <begin position="99"/>
        <end position="118"/>
    </location>
</feature>
<feature type="transmembrane region" description="Helical" evidence="1">
    <location>
        <begin position="339"/>
        <end position="355"/>
    </location>
</feature>
<keyword evidence="1" id="KW-0812">Transmembrane</keyword>
<dbReference type="AlphaFoldDB" id="A0A346ACM4"/>
<gene>
    <name evidence="2" type="primary">wzy</name>
</gene>
<feature type="transmembrane region" description="Helical" evidence="1">
    <location>
        <begin position="151"/>
        <end position="166"/>
    </location>
</feature>
<feature type="transmembrane region" description="Helical" evidence="1">
    <location>
        <begin position="12"/>
        <end position="32"/>
    </location>
</feature>
<reference evidence="2" key="1">
    <citation type="submission" date="2018-06" db="EMBL/GenBank/DDBJ databases">
        <title>Genetic diversity of the Aeromonas Hydrophila O antigens and development of a suspension array for serotype detection.</title>
        <authorList>
            <person name="Cao H."/>
            <person name="Liu B."/>
        </authorList>
    </citation>
    <scope>NUCLEOTIDE SEQUENCE</scope>
    <source>
        <strain evidence="2">G5380</strain>
    </source>
</reference>